<dbReference type="Pfam" id="PF10788">
    <property type="entry name" value="DUF2603"/>
    <property type="match status" value="1"/>
</dbReference>
<dbReference type="InterPro" id="IPR019724">
    <property type="entry name" value="UPF0763"/>
</dbReference>
<organism evidence="1 2">
    <name type="scientific">Helicobacter ibis</name>
    <dbReference type="NCBI Taxonomy" id="2962633"/>
    <lineage>
        <taxon>Bacteria</taxon>
        <taxon>Pseudomonadati</taxon>
        <taxon>Campylobacterota</taxon>
        <taxon>Epsilonproteobacteria</taxon>
        <taxon>Campylobacterales</taxon>
        <taxon>Helicobacteraceae</taxon>
        <taxon>Helicobacter</taxon>
    </lineage>
</organism>
<reference evidence="1 2" key="1">
    <citation type="submission" date="2023-01" db="EMBL/GenBank/DDBJ databases">
        <title>Description of Helicobacter ibis sp. nov. isolated from faecal droppings of black-faced ibis (Theristicus melanopis).</title>
        <authorList>
            <person name="Lopez-Cantillo M."/>
            <person name="Vidal-Veuthey B."/>
            <person name="Mella A."/>
            <person name="De La Haba R."/>
            <person name="Collado L."/>
        </authorList>
    </citation>
    <scope>NUCLEOTIDE SEQUENCE [LARGE SCALE GENOMIC DNA]</scope>
    <source>
        <strain evidence="1 2">A82</strain>
    </source>
</reference>
<proteinExistence type="predicted"/>
<keyword evidence="2" id="KW-1185">Reference proteome</keyword>
<dbReference type="Proteomes" id="UP001210261">
    <property type="component" value="Unassembled WGS sequence"/>
</dbReference>
<accession>A0ABT4VET0</accession>
<gene>
    <name evidence="1" type="ORF">PF021_02530</name>
</gene>
<evidence type="ECO:0000313" key="2">
    <source>
        <dbReference type="Proteomes" id="UP001210261"/>
    </source>
</evidence>
<dbReference type="RefSeq" id="WP_271020831.1">
    <property type="nucleotide sequence ID" value="NZ_JAQHXR010000001.1"/>
</dbReference>
<sequence length="136" mass="16006">MATSKQLTINKNDYTNIKQQAIKARSNTQKINETIDISTNLAFIKDANDNEFYLLSPQAMESVMRLAKDLEIDKYLFELEKEIHKNTPIDFDDVWCIAIREVKNYKKDPKVIVKNIKKKYPYLFLNFVNLVKDIEL</sequence>
<dbReference type="EMBL" id="JAQHXR010000001">
    <property type="protein sequence ID" value="MDA3968546.1"/>
    <property type="molecule type" value="Genomic_DNA"/>
</dbReference>
<comment type="caution">
    <text evidence="1">The sequence shown here is derived from an EMBL/GenBank/DDBJ whole genome shotgun (WGS) entry which is preliminary data.</text>
</comment>
<evidence type="ECO:0000313" key="1">
    <source>
        <dbReference type="EMBL" id="MDA3968546.1"/>
    </source>
</evidence>
<name>A0ABT4VET0_9HELI</name>
<protein>
    <submittedName>
        <fullName evidence="1">DUF2603 domain-containing protein</fullName>
    </submittedName>
</protein>